<feature type="transmembrane region" description="Helical" evidence="6">
    <location>
        <begin position="281"/>
        <end position="300"/>
    </location>
</feature>
<keyword evidence="2" id="KW-1003">Cell membrane</keyword>
<evidence type="ECO:0000256" key="4">
    <source>
        <dbReference type="ARBA" id="ARBA00022989"/>
    </source>
</evidence>
<dbReference type="Proteomes" id="UP001243757">
    <property type="component" value="Unassembled WGS sequence"/>
</dbReference>
<evidence type="ECO:0000256" key="5">
    <source>
        <dbReference type="ARBA" id="ARBA00023136"/>
    </source>
</evidence>
<sequence>MTPSHPHRSPWIAIFALYAAGLGAAGQFAKMAVILPELGRAYPQAGAALGFLISLISLMGVLLGLVAGLLVARIGFRRTLLWALLIGAAISLIETLLPPLPLMLGLRVIEGSTHLALVVAAPTLIAQVAPDRIRPAALTLWGTYFSVAFAATAFLGVPLARSFGPQILFALHAGWMILMALVLLRLLPADRTRPQASPQMALSPAALLRRHLSLYSSAFLSAPAWGWLFYTLTFVAILAVWPPLLPPATGTLTATLAPLAAITASMTLGVTLLRHWPAVRVVMLGFALALGLALILPFAPENPVPVIALFGALGLVQGASFAAIPQLNDTVGDRALANGALAQMGNLGNMLGTPLMLGVLAVGGKPAVIAVLALCYGMALITHLGLDRARRRLQP</sequence>
<evidence type="ECO:0000313" key="9">
    <source>
        <dbReference type="Proteomes" id="UP001243757"/>
    </source>
</evidence>
<comment type="caution">
    <text evidence="8">The sequence shown here is derived from an EMBL/GenBank/DDBJ whole genome shotgun (WGS) entry which is preliminary data.</text>
</comment>
<dbReference type="PROSITE" id="PS50850">
    <property type="entry name" value="MFS"/>
    <property type="match status" value="1"/>
</dbReference>
<feature type="domain" description="Major facilitator superfamily (MFS) profile" evidence="7">
    <location>
        <begin position="13"/>
        <end position="390"/>
    </location>
</feature>
<evidence type="ECO:0000256" key="3">
    <source>
        <dbReference type="ARBA" id="ARBA00022692"/>
    </source>
</evidence>
<dbReference type="InterPro" id="IPR036259">
    <property type="entry name" value="MFS_trans_sf"/>
</dbReference>
<evidence type="ECO:0000313" key="8">
    <source>
        <dbReference type="EMBL" id="MDK3019714.1"/>
    </source>
</evidence>
<evidence type="ECO:0000256" key="1">
    <source>
        <dbReference type="ARBA" id="ARBA00004651"/>
    </source>
</evidence>
<dbReference type="InterPro" id="IPR011701">
    <property type="entry name" value="MFS"/>
</dbReference>
<accession>A0ABT7F525</accession>
<gene>
    <name evidence="8" type="ORF">QO033_18700</name>
</gene>
<dbReference type="SUPFAM" id="SSF103473">
    <property type="entry name" value="MFS general substrate transporter"/>
    <property type="match status" value="1"/>
</dbReference>
<feature type="transmembrane region" description="Helical" evidence="6">
    <location>
        <begin position="104"/>
        <end position="126"/>
    </location>
</feature>
<evidence type="ECO:0000256" key="2">
    <source>
        <dbReference type="ARBA" id="ARBA00022475"/>
    </source>
</evidence>
<dbReference type="Gene3D" id="1.20.1250.20">
    <property type="entry name" value="MFS general substrate transporter like domains"/>
    <property type="match status" value="1"/>
</dbReference>
<dbReference type="PANTHER" id="PTHR43124:SF3">
    <property type="entry name" value="CHLORAMPHENICOL EFFLUX PUMP RV0191"/>
    <property type="match status" value="1"/>
</dbReference>
<feature type="transmembrane region" description="Helical" evidence="6">
    <location>
        <begin position="218"/>
        <end position="241"/>
    </location>
</feature>
<feature type="transmembrane region" description="Helical" evidence="6">
    <location>
        <begin position="306"/>
        <end position="324"/>
    </location>
</feature>
<keyword evidence="9" id="KW-1185">Reference proteome</keyword>
<protein>
    <submittedName>
        <fullName evidence="8">MFS transporter</fullName>
    </submittedName>
</protein>
<dbReference type="Pfam" id="PF07690">
    <property type="entry name" value="MFS_1"/>
    <property type="match status" value="1"/>
</dbReference>
<feature type="transmembrane region" description="Helical" evidence="6">
    <location>
        <begin position="79"/>
        <end position="98"/>
    </location>
</feature>
<evidence type="ECO:0000259" key="7">
    <source>
        <dbReference type="PROSITE" id="PS50850"/>
    </source>
</evidence>
<comment type="subcellular location">
    <subcellularLocation>
        <location evidence="1">Cell membrane</location>
        <topology evidence="1">Multi-pass membrane protein</topology>
    </subcellularLocation>
</comment>
<feature type="transmembrane region" description="Helical" evidence="6">
    <location>
        <begin position="253"/>
        <end position="274"/>
    </location>
</feature>
<name>A0ABT7F525_9RHOB</name>
<feature type="transmembrane region" description="Helical" evidence="6">
    <location>
        <begin position="166"/>
        <end position="187"/>
    </location>
</feature>
<feature type="transmembrane region" description="Helical" evidence="6">
    <location>
        <begin position="47"/>
        <end position="72"/>
    </location>
</feature>
<feature type="transmembrane region" description="Helical" evidence="6">
    <location>
        <begin position="138"/>
        <end position="160"/>
    </location>
</feature>
<keyword evidence="3 6" id="KW-0812">Transmembrane</keyword>
<dbReference type="EMBL" id="JASNJD010000017">
    <property type="protein sequence ID" value="MDK3019714.1"/>
    <property type="molecule type" value="Genomic_DNA"/>
</dbReference>
<keyword evidence="5 6" id="KW-0472">Membrane</keyword>
<dbReference type="RefSeq" id="WP_284482486.1">
    <property type="nucleotide sequence ID" value="NZ_JASNJD010000017.1"/>
</dbReference>
<dbReference type="InterPro" id="IPR050189">
    <property type="entry name" value="MFS_Efflux_Transporters"/>
</dbReference>
<feature type="transmembrane region" description="Helical" evidence="6">
    <location>
        <begin position="367"/>
        <end position="386"/>
    </location>
</feature>
<dbReference type="InterPro" id="IPR020846">
    <property type="entry name" value="MFS_dom"/>
</dbReference>
<proteinExistence type="predicted"/>
<feature type="transmembrane region" description="Helical" evidence="6">
    <location>
        <begin position="336"/>
        <end position="361"/>
    </location>
</feature>
<reference evidence="8 9" key="1">
    <citation type="submission" date="2023-05" db="EMBL/GenBank/DDBJ databases">
        <title>Pseudodonghicola sp. nov.</title>
        <authorList>
            <person name="Huang J."/>
        </authorList>
    </citation>
    <scope>NUCLEOTIDE SEQUENCE [LARGE SCALE GENOMIC DNA]</scope>
    <source>
        <strain evidence="8 9">IC7</strain>
    </source>
</reference>
<dbReference type="PANTHER" id="PTHR43124">
    <property type="entry name" value="PURINE EFFLUX PUMP PBUE"/>
    <property type="match status" value="1"/>
</dbReference>
<dbReference type="CDD" id="cd06174">
    <property type="entry name" value="MFS"/>
    <property type="match status" value="1"/>
</dbReference>
<evidence type="ECO:0000256" key="6">
    <source>
        <dbReference type="SAM" id="Phobius"/>
    </source>
</evidence>
<keyword evidence="4 6" id="KW-1133">Transmembrane helix</keyword>
<feature type="transmembrane region" description="Helical" evidence="6">
    <location>
        <begin position="12"/>
        <end position="35"/>
    </location>
</feature>
<organism evidence="8 9">
    <name type="scientific">Pseudodonghicola flavimaris</name>
    <dbReference type="NCBI Taxonomy" id="3050036"/>
    <lineage>
        <taxon>Bacteria</taxon>
        <taxon>Pseudomonadati</taxon>
        <taxon>Pseudomonadota</taxon>
        <taxon>Alphaproteobacteria</taxon>
        <taxon>Rhodobacterales</taxon>
        <taxon>Paracoccaceae</taxon>
        <taxon>Pseudodonghicola</taxon>
    </lineage>
</organism>